<sequence length="1285" mass="142078">MRLSDNGRNISVRDALESIIAVMPLRTNIFGEGVGAGLSDLAAVWPGYDSLFDRFHAYERSLFGLASCTQKHRYMQDLLKAGDGQCLFGLSSGGGNTNSSADASWNSVQCGQLCSLLCLYWLIDLLSYLRKGEPVSVRTPKVSRYLNLDGLHRYGDLADWTVHVFRFRDITDGKGDYDDGMRSTEASASWKLLSFLKSNAYRSAKSHVIANLAVAAMHLAFIKDYVLSDNALPDLPDQINDDVIANAPGDVREFLTELGSLATFFATSRTRTVKGGQSLACFRGPLQLALAISPLYLLCPAVLCKKPWSRRLILSAAFHLGNEKPTSLLESEKAIWTVLLSMADGDLDPLDAPTRLKEYMPWGLIDSAKSCQDRFWFKFDRGDRRQADQASHFNQSANLASVQDSDISKPFRGLSDLIAHGSIASPNLSVVDEEDELRPENFDVLGGDAEASPRGKQFVDDVHMMTAENMANVALQGEASALRGVPSSTTGPEVLAYSADEGEAVLAYSADEGEAVLSSESSTSAGDDAGCDVNQSGLEDWDMQDADYESSDNEEGRQFPVAVRRSDRLATLPKDFGKVHASASLECDESSSSGHNVDPLFLPGTPDSESVTVEFGSPAFISPVKHQDSPGGGEHSSKTIETRSSRSFDFEDVLLRAGFDVDNSEVRRESADEIQTVFRRMRLRSQNVFRVFGAAGRIFMVAPESHHQLYLSRLKSMLSTVEKSYVRGESVHLSDPSRSAFEVYKSEDFAATSYASIISKLVHKNIVVTGASVQSCVFSREAVDPICHLYEKVQIRDQSRDLSPDCLDAGSALMDATQHVSRTFPIDNFVETPVFTGCLRDIVEESENLQGKIMDAPHISLPCQERTTCARSSNYPLRFHAATALDPQPVFGSPGPCLRWASACTGHAVSFFRLPPQGTHCFANVSCGKQIWFIANGRSEIAEGNETRDDGVKSLCDMEAVVLEQGDFIFVRGNQPFATYALEASVVRGEYFYSSTLMRNTALGLIRGLIMGESVVDRCANDLPVLRRRLVDLYRLGFLEGRILRSGIDFVDLDFPDVHTFMGFLDFLSLCSVIILGNVLDARSYAITSNLNSWMSKETKDFLINTYDFNDIILPERLSMMYARGLAFELLDWAREFVTVTSSSGAVLDDFPTQYLLCHMAMLLREKKTANAHNIWGVAGCDYGQLKRQLENVAMSDPKILRQWGSLDVESFQSLEKLDHCTVICAESPVRPAIRSQLVKRGCTRLDARYLVKEGQRGECDRAVLRDDVDHLLNEEERVRKRARV</sequence>
<keyword evidence="3" id="KW-1185">Reference proteome</keyword>
<dbReference type="STRING" id="231916.A0A409VJQ9"/>
<organism evidence="2 3">
    <name type="scientific">Gymnopilus dilepis</name>
    <dbReference type="NCBI Taxonomy" id="231916"/>
    <lineage>
        <taxon>Eukaryota</taxon>
        <taxon>Fungi</taxon>
        <taxon>Dikarya</taxon>
        <taxon>Basidiomycota</taxon>
        <taxon>Agaricomycotina</taxon>
        <taxon>Agaricomycetes</taxon>
        <taxon>Agaricomycetidae</taxon>
        <taxon>Agaricales</taxon>
        <taxon>Agaricineae</taxon>
        <taxon>Hymenogastraceae</taxon>
        <taxon>Gymnopilus</taxon>
    </lineage>
</organism>
<gene>
    <name evidence="2" type="ORF">CVT26_011189</name>
</gene>
<dbReference type="InParanoid" id="A0A409VJQ9"/>
<dbReference type="OrthoDB" id="3062275at2759"/>
<dbReference type="Proteomes" id="UP000284706">
    <property type="component" value="Unassembled WGS sequence"/>
</dbReference>
<accession>A0A409VJQ9</accession>
<protein>
    <submittedName>
        <fullName evidence="2">Uncharacterized protein</fullName>
    </submittedName>
</protein>
<comment type="caution">
    <text evidence="2">The sequence shown here is derived from an EMBL/GenBank/DDBJ whole genome shotgun (WGS) entry which is preliminary data.</text>
</comment>
<evidence type="ECO:0000256" key="1">
    <source>
        <dbReference type="SAM" id="MobiDB-lite"/>
    </source>
</evidence>
<name>A0A409VJQ9_9AGAR</name>
<feature type="region of interest" description="Disordered" evidence="1">
    <location>
        <begin position="517"/>
        <end position="539"/>
    </location>
</feature>
<feature type="region of interest" description="Disordered" evidence="1">
    <location>
        <begin position="622"/>
        <end position="643"/>
    </location>
</feature>
<evidence type="ECO:0000313" key="2">
    <source>
        <dbReference type="EMBL" id="PPQ66501.1"/>
    </source>
</evidence>
<reference evidence="2 3" key="1">
    <citation type="journal article" date="2018" name="Evol. Lett.">
        <title>Horizontal gene cluster transfer increased hallucinogenic mushroom diversity.</title>
        <authorList>
            <person name="Reynolds H.T."/>
            <person name="Vijayakumar V."/>
            <person name="Gluck-Thaler E."/>
            <person name="Korotkin H.B."/>
            <person name="Matheny P.B."/>
            <person name="Slot J.C."/>
        </authorList>
    </citation>
    <scope>NUCLEOTIDE SEQUENCE [LARGE SCALE GENOMIC DNA]</scope>
    <source>
        <strain evidence="2 3">SRW20</strain>
    </source>
</reference>
<proteinExistence type="predicted"/>
<dbReference type="EMBL" id="NHYE01005629">
    <property type="protein sequence ID" value="PPQ66501.1"/>
    <property type="molecule type" value="Genomic_DNA"/>
</dbReference>
<evidence type="ECO:0000313" key="3">
    <source>
        <dbReference type="Proteomes" id="UP000284706"/>
    </source>
</evidence>